<dbReference type="CDD" id="cd06529">
    <property type="entry name" value="S24_LexA-like"/>
    <property type="match status" value="1"/>
</dbReference>
<evidence type="ECO:0000259" key="1">
    <source>
        <dbReference type="PROSITE" id="PS50943"/>
    </source>
</evidence>
<dbReference type="PANTHER" id="PTHR33516">
    <property type="entry name" value="LEXA REPRESSOR"/>
    <property type="match status" value="1"/>
</dbReference>
<dbReference type="InterPro" id="IPR039418">
    <property type="entry name" value="LexA-like"/>
</dbReference>
<dbReference type="InterPro" id="IPR015927">
    <property type="entry name" value="Peptidase_S24_S26A/B/C"/>
</dbReference>
<gene>
    <name evidence="2" type="ORF">IAA20_07475</name>
</gene>
<evidence type="ECO:0000313" key="2">
    <source>
        <dbReference type="EMBL" id="HIZ53763.1"/>
    </source>
</evidence>
<comment type="caution">
    <text evidence="2">The sequence shown here is derived from an EMBL/GenBank/DDBJ whole genome shotgun (WGS) entry which is preliminary data.</text>
</comment>
<sequence>MRSNDEIIDLLNQLKEEKNLSVSEIARRVGMAKSAVSRYFNKTREFPLNRVDDFAKALGVKPEYILGLDFQKPTNLIFPDKISHIPLLGNIAAGAPITAEQNIEEYIPVVTSSLPSGDIIALHIYGDSMSPGIPNGSNVLIRLQEEVEDGEIAAVQINGDSEATLKRIKRQDNLVMLVADNPKYPPIVITAENPAKVIGKAVQVIYNL</sequence>
<dbReference type="InterPro" id="IPR010982">
    <property type="entry name" value="Lambda_DNA-bd_dom_sf"/>
</dbReference>
<accession>A0A9D2F830</accession>
<dbReference type="EMBL" id="DXBN01000166">
    <property type="protein sequence ID" value="HIZ53763.1"/>
    <property type="molecule type" value="Genomic_DNA"/>
</dbReference>
<dbReference type="AlphaFoldDB" id="A0A9D2F830"/>
<dbReference type="InterPro" id="IPR050077">
    <property type="entry name" value="LexA_repressor"/>
</dbReference>
<dbReference type="CDD" id="cd00093">
    <property type="entry name" value="HTH_XRE"/>
    <property type="match status" value="1"/>
</dbReference>
<dbReference type="PANTHER" id="PTHR33516:SF2">
    <property type="entry name" value="LEXA REPRESSOR-RELATED"/>
    <property type="match status" value="1"/>
</dbReference>
<proteinExistence type="predicted"/>
<dbReference type="PROSITE" id="PS50943">
    <property type="entry name" value="HTH_CROC1"/>
    <property type="match status" value="1"/>
</dbReference>
<dbReference type="GO" id="GO:0003677">
    <property type="term" value="F:DNA binding"/>
    <property type="evidence" value="ECO:0007669"/>
    <property type="project" value="InterPro"/>
</dbReference>
<dbReference type="Pfam" id="PF01381">
    <property type="entry name" value="HTH_3"/>
    <property type="match status" value="1"/>
</dbReference>
<name>A0A9D2F830_9ENTE</name>
<dbReference type="Gene3D" id="2.10.109.10">
    <property type="entry name" value="Umud Fragment, subunit A"/>
    <property type="match status" value="1"/>
</dbReference>
<dbReference type="SUPFAM" id="SSF51306">
    <property type="entry name" value="LexA/Signal peptidase"/>
    <property type="match status" value="1"/>
</dbReference>
<dbReference type="InterPro" id="IPR001387">
    <property type="entry name" value="Cro/C1-type_HTH"/>
</dbReference>
<dbReference type="SUPFAM" id="SSF47413">
    <property type="entry name" value="lambda repressor-like DNA-binding domains"/>
    <property type="match status" value="1"/>
</dbReference>
<dbReference type="Gene3D" id="1.10.260.40">
    <property type="entry name" value="lambda repressor-like DNA-binding domains"/>
    <property type="match status" value="1"/>
</dbReference>
<reference evidence="2" key="2">
    <citation type="submission" date="2021-04" db="EMBL/GenBank/DDBJ databases">
        <authorList>
            <person name="Gilroy R."/>
        </authorList>
    </citation>
    <scope>NUCLEOTIDE SEQUENCE</scope>
    <source>
        <strain evidence="2">CHK172-16539</strain>
    </source>
</reference>
<dbReference type="SMART" id="SM00530">
    <property type="entry name" value="HTH_XRE"/>
    <property type="match status" value="1"/>
</dbReference>
<organism evidence="2 3">
    <name type="scientific">Candidatus Enterococcus avicola</name>
    <dbReference type="NCBI Taxonomy" id="2838561"/>
    <lineage>
        <taxon>Bacteria</taxon>
        <taxon>Bacillati</taxon>
        <taxon>Bacillota</taxon>
        <taxon>Bacilli</taxon>
        <taxon>Lactobacillales</taxon>
        <taxon>Enterococcaceae</taxon>
        <taxon>Enterococcus</taxon>
    </lineage>
</organism>
<evidence type="ECO:0000313" key="3">
    <source>
        <dbReference type="Proteomes" id="UP000824063"/>
    </source>
</evidence>
<dbReference type="InterPro" id="IPR036286">
    <property type="entry name" value="LexA/Signal_pep-like_sf"/>
</dbReference>
<feature type="domain" description="HTH cro/C1-type" evidence="1">
    <location>
        <begin position="11"/>
        <end position="65"/>
    </location>
</feature>
<reference evidence="2" key="1">
    <citation type="journal article" date="2021" name="PeerJ">
        <title>Extensive microbial diversity within the chicken gut microbiome revealed by metagenomics and culture.</title>
        <authorList>
            <person name="Gilroy R."/>
            <person name="Ravi A."/>
            <person name="Getino M."/>
            <person name="Pursley I."/>
            <person name="Horton D.L."/>
            <person name="Alikhan N.F."/>
            <person name="Baker D."/>
            <person name="Gharbi K."/>
            <person name="Hall N."/>
            <person name="Watson M."/>
            <person name="Adriaenssens E.M."/>
            <person name="Foster-Nyarko E."/>
            <person name="Jarju S."/>
            <person name="Secka A."/>
            <person name="Antonio M."/>
            <person name="Oren A."/>
            <person name="Chaudhuri R.R."/>
            <person name="La Ragione R."/>
            <person name="Hildebrand F."/>
            <person name="Pallen M.J."/>
        </authorList>
    </citation>
    <scope>NUCLEOTIDE SEQUENCE</scope>
    <source>
        <strain evidence="2">CHK172-16539</strain>
    </source>
</reference>
<protein>
    <submittedName>
        <fullName evidence="2">Helix-turn-helix domain-containing protein</fullName>
    </submittedName>
</protein>
<dbReference type="Proteomes" id="UP000824063">
    <property type="component" value="Unassembled WGS sequence"/>
</dbReference>
<dbReference type="Pfam" id="PF00717">
    <property type="entry name" value="Peptidase_S24"/>
    <property type="match status" value="1"/>
</dbReference>